<evidence type="ECO:0000256" key="14">
    <source>
        <dbReference type="SAM" id="SignalP"/>
    </source>
</evidence>
<feature type="compositionally biased region" description="Basic and acidic residues" evidence="12">
    <location>
        <begin position="590"/>
        <end position="602"/>
    </location>
</feature>
<organism evidence="16 17">
    <name type="scientific">Tetranychus urticae</name>
    <name type="common">Two-spotted spider mite</name>
    <dbReference type="NCBI Taxonomy" id="32264"/>
    <lineage>
        <taxon>Eukaryota</taxon>
        <taxon>Metazoa</taxon>
        <taxon>Ecdysozoa</taxon>
        <taxon>Arthropoda</taxon>
        <taxon>Chelicerata</taxon>
        <taxon>Arachnida</taxon>
        <taxon>Acari</taxon>
        <taxon>Acariformes</taxon>
        <taxon>Trombidiformes</taxon>
        <taxon>Prostigmata</taxon>
        <taxon>Eleutherengona</taxon>
        <taxon>Raphignathae</taxon>
        <taxon>Tetranychoidea</taxon>
        <taxon>Tetranychidae</taxon>
        <taxon>Tetranychus</taxon>
    </lineage>
</organism>
<evidence type="ECO:0000256" key="13">
    <source>
        <dbReference type="SAM" id="Phobius"/>
    </source>
</evidence>
<keyword evidence="4" id="KW-0433">Leucine-rich repeat</keyword>
<dbReference type="GO" id="GO:0009755">
    <property type="term" value="P:hormone-mediated signaling pathway"/>
    <property type="evidence" value="ECO:0007669"/>
    <property type="project" value="TreeGrafter"/>
</dbReference>
<evidence type="ECO:0000259" key="15">
    <source>
        <dbReference type="PROSITE" id="PS50262"/>
    </source>
</evidence>
<proteinExistence type="inferred from homology"/>
<feature type="region of interest" description="Disordered" evidence="12">
    <location>
        <begin position="68"/>
        <end position="135"/>
    </location>
</feature>
<evidence type="ECO:0000256" key="12">
    <source>
        <dbReference type="SAM" id="MobiDB-lite"/>
    </source>
</evidence>
<feature type="compositionally biased region" description="Low complexity" evidence="12">
    <location>
        <begin position="1260"/>
        <end position="1273"/>
    </location>
</feature>
<dbReference type="CDD" id="cd15136">
    <property type="entry name" value="7tmA_Glyco_hormone_R"/>
    <property type="match status" value="1"/>
</dbReference>
<accession>T1JTY4</accession>
<feature type="region of interest" description="Disordered" evidence="12">
    <location>
        <begin position="21"/>
        <end position="53"/>
    </location>
</feature>
<dbReference type="InterPro" id="IPR017452">
    <property type="entry name" value="GPCR_Rhodpsn_7TM"/>
</dbReference>
<evidence type="ECO:0000256" key="2">
    <source>
        <dbReference type="ARBA" id="ARBA00010663"/>
    </source>
</evidence>
<feature type="compositionally biased region" description="Basic and acidic residues" evidence="12">
    <location>
        <begin position="68"/>
        <end position="80"/>
    </location>
</feature>
<feature type="transmembrane region" description="Helical" evidence="13">
    <location>
        <begin position="921"/>
        <end position="946"/>
    </location>
</feature>
<feature type="region of interest" description="Disordered" evidence="12">
    <location>
        <begin position="1142"/>
        <end position="1163"/>
    </location>
</feature>
<reference evidence="17" key="1">
    <citation type="submission" date="2011-08" db="EMBL/GenBank/DDBJ databases">
        <authorList>
            <person name="Rombauts S."/>
        </authorList>
    </citation>
    <scope>NUCLEOTIDE SEQUENCE</scope>
    <source>
        <strain evidence="17">London</strain>
    </source>
</reference>
<feature type="compositionally biased region" description="Acidic residues" evidence="12">
    <location>
        <begin position="577"/>
        <end position="587"/>
    </location>
</feature>
<evidence type="ECO:0000313" key="17">
    <source>
        <dbReference type="Proteomes" id="UP000015104"/>
    </source>
</evidence>
<dbReference type="GO" id="GO:0016500">
    <property type="term" value="F:protein-hormone receptor activity"/>
    <property type="evidence" value="ECO:0007669"/>
    <property type="project" value="InterPro"/>
</dbReference>
<dbReference type="SUPFAM" id="SSF52058">
    <property type="entry name" value="L domain-like"/>
    <property type="match status" value="1"/>
</dbReference>
<feature type="transmembrane region" description="Helical" evidence="13">
    <location>
        <begin position="1002"/>
        <end position="1022"/>
    </location>
</feature>
<comment type="similarity">
    <text evidence="2">Belongs to the G-protein coupled receptor 1 family.</text>
</comment>
<evidence type="ECO:0000256" key="6">
    <source>
        <dbReference type="ARBA" id="ARBA00022737"/>
    </source>
</evidence>
<keyword evidence="10" id="KW-0675">Receptor</keyword>
<evidence type="ECO:0000256" key="1">
    <source>
        <dbReference type="ARBA" id="ARBA00004651"/>
    </source>
</evidence>
<dbReference type="GO" id="GO:0008528">
    <property type="term" value="F:G protein-coupled peptide receptor activity"/>
    <property type="evidence" value="ECO:0007669"/>
    <property type="project" value="TreeGrafter"/>
</dbReference>
<dbReference type="PANTHER" id="PTHR24372:SF74">
    <property type="entry name" value="LP13728P"/>
    <property type="match status" value="1"/>
</dbReference>
<dbReference type="InterPro" id="IPR000276">
    <property type="entry name" value="GPCR_Rhodpsn"/>
</dbReference>
<keyword evidence="17" id="KW-1185">Reference proteome</keyword>
<feature type="compositionally biased region" description="Basic residues" evidence="12">
    <location>
        <begin position="1142"/>
        <end position="1154"/>
    </location>
</feature>
<reference evidence="16" key="2">
    <citation type="submission" date="2015-06" db="UniProtKB">
        <authorList>
            <consortium name="EnsemblMetazoa"/>
        </authorList>
    </citation>
    <scope>IDENTIFICATION</scope>
</reference>
<dbReference type="PRINTS" id="PR00237">
    <property type="entry name" value="GPCRRHODOPSN"/>
</dbReference>
<keyword evidence="6" id="KW-0677">Repeat</keyword>
<dbReference type="Gene3D" id="1.20.1070.10">
    <property type="entry name" value="Rhodopsin 7-helix transmembrane proteins"/>
    <property type="match status" value="1"/>
</dbReference>
<dbReference type="InterPro" id="IPR002131">
    <property type="entry name" value="Gphrmn_rcpt_fam"/>
</dbReference>
<feature type="transmembrane region" description="Helical" evidence="13">
    <location>
        <begin position="763"/>
        <end position="781"/>
    </location>
</feature>
<feature type="transmembrane region" description="Helical" evidence="13">
    <location>
        <begin position="836"/>
        <end position="858"/>
    </location>
</feature>
<evidence type="ECO:0000256" key="7">
    <source>
        <dbReference type="ARBA" id="ARBA00022989"/>
    </source>
</evidence>
<dbReference type="Proteomes" id="UP000015104">
    <property type="component" value="Unassembled WGS sequence"/>
</dbReference>
<evidence type="ECO:0000256" key="4">
    <source>
        <dbReference type="ARBA" id="ARBA00022614"/>
    </source>
</evidence>
<evidence type="ECO:0000256" key="5">
    <source>
        <dbReference type="ARBA" id="ARBA00022692"/>
    </source>
</evidence>
<dbReference type="Pfam" id="PF13855">
    <property type="entry name" value="LRR_8"/>
    <property type="match status" value="1"/>
</dbReference>
<dbReference type="Gene3D" id="3.80.10.10">
    <property type="entry name" value="Ribonuclease Inhibitor"/>
    <property type="match status" value="1"/>
</dbReference>
<feature type="region of interest" description="Disordered" evidence="12">
    <location>
        <begin position="1254"/>
        <end position="1273"/>
    </location>
</feature>
<dbReference type="GO" id="GO:0007189">
    <property type="term" value="P:adenylate cyclase-activating G protein-coupled receptor signaling pathway"/>
    <property type="evidence" value="ECO:0007669"/>
    <property type="project" value="TreeGrafter"/>
</dbReference>
<dbReference type="InterPro" id="IPR032675">
    <property type="entry name" value="LRR_dom_sf"/>
</dbReference>
<feature type="transmembrane region" description="Helical" evidence="13">
    <location>
        <begin position="967"/>
        <end position="990"/>
    </location>
</feature>
<evidence type="ECO:0000256" key="3">
    <source>
        <dbReference type="ARBA" id="ARBA00022475"/>
    </source>
</evidence>
<dbReference type="InterPro" id="IPR001611">
    <property type="entry name" value="Leu-rich_rpt"/>
</dbReference>
<feature type="region of interest" description="Disordered" evidence="12">
    <location>
        <begin position="577"/>
        <end position="602"/>
    </location>
</feature>
<dbReference type="EnsemblMetazoa" id="tetur01g15880.1">
    <property type="protein sequence ID" value="tetur01g15880.1"/>
    <property type="gene ID" value="tetur01g15880"/>
</dbReference>
<keyword evidence="3" id="KW-1003">Cell membrane</keyword>
<dbReference type="PANTHER" id="PTHR24372">
    <property type="entry name" value="GLYCOPROTEIN HORMONE RECEPTOR"/>
    <property type="match status" value="1"/>
</dbReference>
<evidence type="ECO:0000256" key="9">
    <source>
        <dbReference type="ARBA" id="ARBA00023136"/>
    </source>
</evidence>
<feature type="compositionally biased region" description="Polar residues" evidence="12">
    <location>
        <begin position="112"/>
        <end position="135"/>
    </location>
</feature>
<comment type="subcellular location">
    <subcellularLocation>
        <location evidence="1">Cell membrane</location>
        <topology evidence="1">Multi-pass membrane protein</topology>
    </subcellularLocation>
</comment>
<dbReference type="HOGENOM" id="CLU_006130_1_0_1"/>
<dbReference type="eggNOG" id="KOG2087">
    <property type="taxonomic scope" value="Eukaryota"/>
</dbReference>
<feature type="signal peptide" evidence="14">
    <location>
        <begin position="1"/>
        <end position="15"/>
    </location>
</feature>
<keyword evidence="7 13" id="KW-1133">Transmembrane helix</keyword>
<protein>
    <recommendedName>
        <fullName evidence="15">G-protein coupled receptors family 1 profile domain-containing protein</fullName>
    </recommendedName>
</protein>
<keyword evidence="11" id="KW-0807">Transducer</keyword>
<dbReference type="STRING" id="32264.T1JTY4"/>
<dbReference type="PROSITE" id="PS00237">
    <property type="entry name" value="G_PROTEIN_RECEP_F1_1"/>
    <property type="match status" value="1"/>
</dbReference>
<name>T1JTY4_TETUR</name>
<keyword evidence="5 13" id="KW-0812">Transmembrane</keyword>
<feature type="compositionally biased region" description="Polar residues" evidence="12">
    <location>
        <begin position="81"/>
        <end position="98"/>
    </location>
</feature>
<keyword evidence="8" id="KW-0297">G-protein coupled receptor</keyword>
<evidence type="ECO:0000256" key="10">
    <source>
        <dbReference type="ARBA" id="ARBA00023170"/>
    </source>
</evidence>
<feature type="chain" id="PRO_5012452397" description="G-protein coupled receptors family 1 profile domain-containing protein" evidence="14">
    <location>
        <begin position="16"/>
        <end position="1317"/>
    </location>
</feature>
<sequence length="1317" mass="147469">MWILLMLNGFTLSSGFTLTTKKPINSNHDSRHLPRGWFGAIPDDDASNHNNDDNDEVALVVENVDPSEEAKKDEKDHFFHDNQTPSSVPSDKSNIDGQSSDVSVDFSHSFSPTNPSIDSHFSTSLPTSSTKQTFSFENSSDDWVTTDLVYNNSDENENEVDQQNKVNEEDGFMIRGSSETQEEATAFDKHFCACKNETTHSWDHVEISCKCFGETIVDIPNHLTKGVAKLSMISTGIQTLVQNAFHSYSASLKDLYLESVKKLRWIEPGAFNNLPFLRTVYIKQAPLLKFIHDGVFFGSFPKFQVLKIIQSGLEVLPSMKYFETKGIISLLDFDSNRLKNISSASIRVRASNMILDYNSIEKVYSYAFLGSHIAKLSLKGNRRLVTIDDEAFVGLRNLAKLDLSETSITRLPTKGLEEVEVIKIVDTFTLKVFPSVFNFKNLKEAQLTYPYHCCAFKFPATHDPKEFASRVFEERRNCRQGTSGSTVLSTPSSTTTVATTSTTLLTSLHSLNLINNYELKSNGDLIGSYWKFIGDGIKHYTRRLNSLLSDNNFIGSINSQKSIESSSLLFSDNIISEDEQDENEDNNNENNEKDKIDDDNGARDKMRREMKNHLDDSVRFNSSSIINSNSLPNGEYITTTLSPLMDQSIFGKLIVSPSDAIDQKVNSSSIDILAGALNPQSPGFGQVQPSIFELPNEQLKHSEGDFIGQFHPTAASVLPEKPIHAFCGEYAQIFRDIKCSPEPDAFNPCEDVMGNLMLRIADWIISIAAVLGNLAVMVVLMSGRFKMNVSKFLMCNLAFADFCMGIYLLIIAIIDIHTVGVYFNYAIDWQHGLGCMITGFITVFASELSIITLTVITLERWYAITHAIHLHRRLKLNLAVKTMIGGWIYSLLMASLPLFGISGYSKTSICLPMENKDTVDIIYLITLLSFNALAFLLITACYGKMYHAVASQHGRITANDQTIAKRMALLALTDFACWAPIAFFGLTAVAGYPLINLTNSKILLVFFYPLNSCANPFLYAILTKQYRRDFFILISRYGLCRGSAARYKGTSNNCKHRRKGSCKKGRFCQVAYDCRTDRHKCKRCRHCLHSNTSSEENSSRSVIYSAIELYPDSSVSGDSVHEVLKMGHVICDDKQQSCSHHHHHYHHHYHHHKSNKESKKFPNHRPISQTTIIYSDDESNSSISLKKSPLIIKNGKELRRLPSSERDEVLRKMLGDSTLAPTTAGKNVVPSVWTTSNSCTSIHKSHKNCTSWIQRDSSSGEKSSAGNNNSSSNGTAIEIIKREKRCYCCKHCKRIPIENGSFVLSSHSNSAADDTEI</sequence>
<dbReference type="FunFam" id="1.20.1070.10:FF:000181">
    <property type="entry name" value="Thyrotropin receptor"/>
    <property type="match status" value="1"/>
</dbReference>
<dbReference type="Pfam" id="PF00001">
    <property type="entry name" value="7tm_1"/>
    <property type="match status" value="1"/>
</dbReference>
<feature type="domain" description="G-protein coupled receptors family 1 profile" evidence="15">
    <location>
        <begin position="772"/>
        <end position="1019"/>
    </location>
</feature>
<dbReference type="EMBL" id="CAEY01000486">
    <property type="status" value="NOT_ANNOTATED_CDS"/>
    <property type="molecule type" value="Genomic_DNA"/>
</dbReference>
<feature type="compositionally biased region" description="Low complexity" evidence="12">
    <location>
        <begin position="99"/>
        <end position="111"/>
    </location>
</feature>
<dbReference type="PRINTS" id="PR00373">
    <property type="entry name" value="GLYCHORMONER"/>
</dbReference>
<keyword evidence="14" id="KW-0732">Signal</keyword>
<evidence type="ECO:0000256" key="11">
    <source>
        <dbReference type="ARBA" id="ARBA00023224"/>
    </source>
</evidence>
<evidence type="ECO:0000256" key="8">
    <source>
        <dbReference type="ARBA" id="ARBA00023040"/>
    </source>
</evidence>
<dbReference type="SUPFAM" id="SSF81321">
    <property type="entry name" value="Family A G protein-coupled receptor-like"/>
    <property type="match status" value="1"/>
</dbReference>
<feature type="transmembrane region" description="Helical" evidence="13">
    <location>
        <begin position="878"/>
        <end position="901"/>
    </location>
</feature>
<evidence type="ECO:0000313" key="16">
    <source>
        <dbReference type="EnsemblMetazoa" id="tetur01g15880.1"/>
    </source>
</evidence>
<keyword evidence="9 13" id="KW-0472">Membrane</keyword>
<feature type="transmembrane region" description="Helical" evidence="13">
    <location>
        <begin position="793"/>
        <end position="816"/>
    </location>
</feature>
<dbReference type="PROSITE" id="PS50262">
    <property type="entry name" value="G_PROTEIN_RECEP_F1_2"/>
    <property type="match status" value="1"/>
</dbReference>
<dbReference type="GO" id="GO:0005886">
    <property type="term" value="C:plasma membrane"/>
    <property type="evidence" value="ECO:0007669"/>
    <property type="project" value="UniProtKB-SubCell"/>
</dbReference>